<dbReference type="GO" id="GO:0071011">
    <property type="term" value="C:precatalytic spliceosome"/>
    <property type="evidence" value="ECO:0007669"/>
    <property type="project" value="TreeGrafter"/>
</dbReference>
<dbReference type="InterPro" id="IPR002687">
    <property type="entry name" value="Nop_dom"/>
</dbReference>
<dbReference type="GO" id="GO:0005687">
    <property type="term" value="C:U4 snRNP"/>
    <property type="evidence" value="ECO:0007669"/>
    <property type="project" value="TreeGrafter"/>
</dbReference>
<sequence length="104" mass="10997">YVESRMVFIAPNLTAVCGSATAARLMGLAGGLKGLAQMPACNVEVLGASKKNLSGFSTAHMLPHTGFVYYCGMAVVLKIGHIPYAYAVLASRMPREYNSGWVGL</sequence>
<keyword evidence="1" id="KW-1133">Transmembrane helix</keyword>
<feature type="transmembrane region" description="Helical" evidence="1">
    <location>
        <begin position="67"/>
        <end position="89"/>
    </location>
</feature>
<dbReference type="Proteomes" id="UP000054560">
    <property type="component" value="Unassembled WGS sequence"/>
</dbReference>
<dbReference type="Gene3D" id="1.10.246.90">
    <property type="entry name" value="Nop domain"/>
    <property type="match status" value="1"/>
</dbReference>
<keyword evidence="1" id="KW-0472">Membrane</keyword>
<dbReference type="AlphaFoldDB" id="A0A0L0FMZ1"/>
<evidence type="ECO:0000259" key="2">
    <source>
        <dbReference type="PROSITE" id="PS51358"/>
    </source>
</evidence>
<accession>A0A0L0FMZ1</accession>
<dbReference type="SUPFAM" id="SSF89124">
    <property type="entry name" value="Nop domain"/>
    <property type="match status" value="1"/>
</dbReference>
<proteinExistence type="predicted"/>
<dbReference type="EMBL" id="KQ242554">
    <property type="protein sequence ID" value="KNC78122.1"/>
    <property type="molecule type" value="Genomic_DNA"/>
</dbReference>
<dbReference type="STRING" id="667725.A0A0L0FMZ1"/>
<evidence type="ECO:0000313" key="3">
    <source>
        <dbReference type="EMBL" id="KNC78122.1"/>
    </source>
</evidence>
<dbReference type="GeneID" id="25909933"/>
<organism evidence="3 4">
    <name type="scientific">Sphaeroforma arctica JP610</name>
    <dbReference type="NCBI Taxonomy" id="667725"/>
    <lineage>
        <taxon>Eukaryota</taxon>
        <taxon>Ichthyosporea</taxon>
        <taxon>Ichthyophonida</taxon>
        <taxon>Sphaeroforma</taxon>
    </lineage>
</organism>
<dbReference type="eggNOG" id="KOG2574">
    <property type="taxonomic scope" value="Eukaryota"/>
</dbReference>
<gene>
    <name evidence="3" type="ORF">SARC_09429</name>
</gene>
<dbReference type="PROSITE" id="PS51358">
    <property type="entry name" value="NOP"/>
    <property type="match status" value="1"/>
</dbReference>
<keyword evidence="1" id="KW-0812">Transmembrane</keyword>
<dbReference type="InterPro" id="IPR036070">
    <property type="entry name" value="Nop_dom_sf"/>
</dbReference>
<dbReference type="InterPro" id="IPR042239">
    <property type="entry name" value="Nop_C"/>
</dbReference>
<dbReference type="OrthoDB" id="4771285at2759"/>
<dbReference type="GO" id="GO:0000244">
    <property type="term" value="P:spliceosomal tri-snRNP complex assembly"/>
    <property type="evidence" value="ECO:0007669"/>
    <property type="project" value="InterPro"/>
</dbReference>
<dbReference type="PANTHER" id="PTHR13904:SF0">
    <property type="entry name" value="U4_U6 SMALL NUCLEAR RIBONUCLEOPROTEIN PRP31"/>
    <property type="match status" value="1"/>
</dbReference>
<evidence type="ECO:0000256" key="1">
    <source>
        <dbReference type="SAM" id="Phobius"/>
    </source>
</evidence>
<dbReference type="RefSeq" id="XP_014152024.1">
    <property type="nucleotide sequence ID" value="XM_014296549.1"/>
</dbReference>
<name>A0A0L0FMZ1_9EUKA</name>
<dbReference type="PANTHER" id="PTHR13904">
    <property type="entry name" value="PRE-MRNA SPLICING FACTOR PRP31"/>
    <property type="match status" value="1"/>
</dbReference>
<feature type="non-terminal residue" evidence="3">
    <location>
        <position position="1"/>
    </location>
</feature>
<feature type="domain" description="Nop" evidence="2">
    <location>
        <begin position="9"/>
        <end position="104"/>
    </location>
</feature>
<dbReference type="Pfam" id="PF01798">
    <property type="entry name" value="Nop"/>
    <property type="match status" value="1"/>
</dbReference>
<reference evidence="3 4" key="1">
    <citation type="submission" date="2011-02" db="EMBL/GenBank/DDBJ databases">
        <title>The Genome Sequence of Sphaeroforma arctica JP610.</title>
        <authorList>
            <consortium name="The Broad Institute Genome Sequencing Platform"/>
            <person name="Russ C."/>
            <person name="Cuomo C."/>
            <person name="Young S.K."/>
            <person name="Zeng Q."/>
            <person name="Gargeya S."/>
            <person name="Alvarado L."/>
            <person name="Berlin A."/>
            <person name="Chapman S.B."/>
            <person name="Chen Z."/>
            <person name="Freedman E."/>
            <person name="Gellesch M."/>
            <person name="Goldberg J."/>
            <person name="Griggs A."/>
            <person name="Gujja S."/>
            <person name="Heilman E."/>
            <person name="Heiman D."/>
            <person name="Howarth C."/>
            <person name="Mehta T."/>
            <person name="Neiman D."/>
            <person name="Pearson M."/>
            <person name="Roberts A."/>
            <person name="Saif S."/>
            <person name="Shea T."/>
            <person name="Shenoy N."/>
            <person name="Sisk P."/>
            <person name="Stolte C."/>
            <person name="Sykes S."/>
            <person name="White J."/>
            <person name="Yandava C."/>
            <person name="Burger G."/>
            <person name="Gray M.W."/>
            <person name="Holland P.W.H."/>
            <person name="King N."/>
            <person name="Lang F.B.F."/>
            <person name="Roger A.J."/>
            <person name="Ruiz-Trillo I."/>
            <person name="Haas B."/>
            <person name="Nusbaum C."/>
            <person name="Birren B."/>
        </authorList>
    </citation>
    <scope>NUCLEOTIDE SEQUENCE [LARGE SCALE GENOMIC DNA]</scope>
    <source>
        <strain evidence="3 4">JP610</strain>
    </source>
</reference>
<keyword evidence="4" id="KW-1185">Reference proteome</keyword>
<dbReference type="GO" id="GO:0046540">
    <property type="term" value="C:U4/U6 x U5 tri-snRNP complex"/>
    <property type="evidence" value="ECO:0007669"/>
    <property type="project" value="InterPro"/>
</dbReference>
<evidence type="ECO:0000313" key="4">
    <source>
        <dbReference type="Proteomes" id="UP000054560"/>
    </source>
</evidence>
<dbReference type="InterPro" id="IPR027105">
    <property type="entry name" value="Prp31"/>
</dbReference>
<protein>
    <recommendedName>
        <fullName evidence="2">Nop domain-containing protein</fullName>
    </recommendedName>
</protein>